<accession>A0AA38HQB2</accession>
<comment type="caution">
    <text evidence="1">The sequence shown here is derived from an EMBL/GenBank/DDBJ whole genome shotgun (WGS) entry which is preliminary data.</text>
</comment>
<reference evidence="1" key="1">
    <citation type="journal article" date="2023" name="G3 (Bethesda)">
        <title>Whole genome assemblies of Zophobas morio and Tenebrio molitor.</title>
        <authorList>
            <person name="Kaur S."/>
            <person name="Stinson S.A."/>
            <person name="diCenzo G.C."/>
        </authorList>
    </citation>
    <scope>NUCLEOTIDE SEQUENCE</scope>
    <source>
        <strain evidence="1">QUZm001</strain>
    </source>
</reference>
<organism evidence="1 2">
    <name type="scientific">Zophobas morio</name>
    <dbReference type="NCBI Taxonomy" id="2755281"/>
    <lineage>
        <taxon>Eukaryota</taxon>
        <taxon>Metazoa</taxon>
        <taxon>Ecdysozoa</taxon>
        <taxon>Arthropoda</taxon>
        <taxon>Hexapoda</taxon>
        <taxon>Insecta</taxon>
        <taxon>Pterygota</taxon>
        <taxon>Neoptera</taxon>
        <taxon>Endopterygota</taxon>
        <taxon>Coleoptera</taxon>
        <taxon>Polyphaga</taxon>
        <taxon>Cucujiformia</taxon>
        <taxon>Tenebrionidae</taxon>
        <taxon>Zophobas</taxon>
    </lineage>
</organism>
<sequence>MNKKSGLDMTNKLTIYKTILRPIVTYAAPVWCGISDTQMTRLEKFQNKCLRLITGQNRYARIADMLAETGLETVREHVDRLSKRFYLTRFQHSLLTRNLLF</sequence>
<proteinExistence type="predicted"/>
<dbReference type="AlphaFoldDB" id="A0AA38HQB2"/>
<evidence type="ECO:0000313" key="1">
    <source>
        <dbReference type="EMBL" id="KAJ3641863.1"/>
    </source>
</evidence>
<evidence type="ECO:0008006" key="3">
    <source>
        <dbReference type="Google" id="ProtNLM"/>
    </source>
</evidence>
<protein>
    <recommendedName>
        <fullName evidence="3">RNA-directed DNA polymerase from transposon BS</fullName>
    </recommendedName>
</protein>
<name>A0AA38HQB2_9CUCU</name>
<gene>
    <name evidence="1" type="ORF">Zmor_028333</name>
</gene>
<dbReference type="Proteomes" id="UP001168821">
    <property type="component" value="Unassembled WGS sequence"/>
</dbReference>
<keyword evidence="2" id="KW-1185">Reference proteome</keyword>
<evidence type="ECO:0000313" key="2">
    <source>
        <dbReference type="Proteomes" id="UP001168821"/>
    </source>
</evidence>
<dbReference type="EMBL" id="JALNTZ010000009">
    <property type="protein sequence ID" value="KAJ3641863.1"/>
    <property type="molecule type" value="Genomic_DNA"/>
</dbReference>